<evidence type="ECO:0000313" key="2">
    <source>
        <dbReference type="Proteomes" id="UP000031535"/>
    </source>
</evidence>
<dbReference type="PATRIC" id="fig|226910.6.peg.2906"/>
<keyword evidence="2" id="KW-1185">Reference proteome</keyword>
<proteinExistence type="predicted"/>
<name>A0A0C2I8U4_9PSED</name>
<reference evidence="1 2" key="1">
    <citation type="submission" date="2015-01" db="EMBL/GenBank/DDBJ databases">
        <title>Complete genome of Pseudomonas batumici UCM B-321 producer of the batumin antibiotic with strong antistaphilococcal and potential anticancer activity.</title>
        <authorList>
            <person name="Klochko V.V."/>
            <person name="Zelena L.B."/>
            <person name="Elena K.A."/>
            <person name="Reva O.N."/>
        </authorList>
    </citation>
    <scope>NUCLEOTIDE SEQUENCE [LARGE SCALE GENOMIC DNA]</scope>
    <source>
        <strain evidence="1 2">UCM B-321</strain>
    </source>
</reference>
<dbReference type="Proteomes" id="UP000031535">
    <property type="component" value="Unassembled WGS sequence"/>
</dbReference>
<gene>
    <name evidence="1" type="ORF">UCMB321_2916</name>
</gene>
<protein>
    <submittedName>
        <fullName evidence="1">Uncharacterized protein</fullName>
    </submittedName>
</protein>
<sequence>MLAFKLKNLIRRNVTPFVNLGVFEKLLQSGQVALYFSDKPFISFRMV</sequence>
<evidence type="ECO:0000313" key="1">
    <source>
        <dbReference type="EMBL" id="KIH83420.1"/>
    </source>
</evidence>
<dbReference type="EMBL" id="JXDG01000037">
    <property type="protein sequence ID" value="KIH83420.1"/>
    <property type="molecule type" value="Genomic_DNA"/>
</dbReference>
<accession>A0A0C2I8U4</accession>
<dbReference type="AlphaFoldDB" id="A0A0C2I8U4"/>
<comment type="caution">
    <text evidence="1">The sequence shown here is derived from an EMBL/GenBank/DDBJ whole genome shotgun (WGS) entry which is preliminary data.</text>
</comment>
<organism evidence="1 2">
    <name type="scientific">Pseudomonas batumici</name>
    <dbReference type="NCBI Taxonomy" id="226910"/>
    <lineage>
        <taxon>Bacteria</taxon>
        <taxon>Pseudomonadati</taxon>
        <taxon>Pseudomonadota</taxon>
        <taxon>Gammaproteobacteria</taxon>
        <taxon>Pseudomonadales</taxon>
        <taxon>Pseudomonadaceae</taxon>
        <taxon>Pseudomonas</taxon>
    </lineage>
</organism>